<dbReference type="InterPro" id="IPR000477">
    <property type="entry name" value="RT_dom"/>
</dbReference>
<organism evidence="2 3">
    <name type="scientific">Riccia sorocarpa</name>
    <dbReference type="NCBI Taxonomy" id="122646"/>
    <lineage>
        <taxon>Eukaryota</taxon>
        <taxon>Viridiplantae</taxon>
        <taxon>Streptophyta</taxon>
        <taxon>Embryophyta</taxon>
        <taxon>Marchantiophyta</taxon>
        <taxon>Marchantiopsida</taxon>
        <taxon>Marchantiidae</taxon>
        <taxon>Marchantiales</taxon>
        <taxon>Ricciaceae</taxon>
        <taxon>Riccia</taxon>
    </lineage>
</organism>
<dbReference type="SUPFAM" id="SSF56219">
    <property type="entry name" value="DNase I-like"/>
    <property type="match status" value="1"/>
</dbReference>
<proteinExistence type="predicted"/>
<dbReference type="Pfam" id="PF00078">
    <property type="entry name" value="RVT_1"/>
    <property type="match status" value="1"/>
</dbReference>
<dbReference type="Gene3D" id="3.60.10.10">
    <property type="entry name" value="Endonuclease/exonuclease/phosphatase"/>
    <property type="match status" value="1"/>
</dbReference>
<evidence type="ECO:0000259" key="1">
    <source>
        <dbReference type="PROSITE" id="PS50878"/>
    </source>
</evidence>
<gene>
    <name evidence="2" type="ORF">R1sor_005479</name>
</gene>
<protein>
    <recommendedName>
        <fullName evidence="1">Reverse transcriptase domain-containing protein</fullName>
    </recommendedName>
</protein>
<dbReference type="CDD" id="cd01650">
    <property type="entry name" value="RT_nLTR_like"/>
    <property type="match status" value="1"/>
</dbReference>
<sequence>MTMGEQLKKDLNSIMPGSTIVYDEKPTGVVDAELLISKTLPVVQQGTSGSGFAAWATVRTEVGTVGFVAVHASRTRRIRATQWEWLKAMLDGDSWIVLGDFNMVENRRDTIGDSPMMRDAELRQWTILDQARLDRCYLTNRGQWLHTIPRMIHFGESSLADHIPVQVQPILKSGGDRRIQTKSYFKMDAAFMKSPEVLETIKRTWEEHPGWAKDAQNKWYLALGRVRTVFQSCREKQKSELPEAIVIQANLAKARRDIQESPTEDNKNRFEEALKMARRREQADSRICRIRSRIKWINEGDSPSKFFFASLRAKQSYESIVTIKLDSGELITEEETVRTHVLETYEDLYTEVEDTWEQRDLREEKMQLIDKKLTAEQNRVIAAALTDELIEEVVRSLPSDKAPGIDGVTAEVLVAGWSFMRSDCLAMVKRVWSTGNLLQKDNRGVIKLIPKNSDKYLLKNWRPITLLTTTYKIIAKIIAWRLKTFLPGIIDQQQTGFIAGRNIVENVLSLRLAQDWVLETNQNVMFVKLDFQKAYDMVSHTYLWTTLKALGMCTENLKRIQGIVRGGSSQIQINGCLTEKFAVGRGVRQGCPLAPLMFAMSTQQLMRMLREEEAQGRLKGVCYGGEQTLLHQIYADDTGINVTMDEGQFRRLTVVIEQYELIAGAKLNMTKSLIMPLGPGTTPDWVRASGCEIAEEEKAFYT</sequence>
<comment type="caution">
    <text evidence="2">The sequence shown here is derived from an EMBL/GenBank/DDBJ whole genome shotgun (WGS) entry which is preliminary data.</text>
</comment>
<dbReference type="InterPro" id="IPR036691">
    <property type="entry name" value="Endo/exonu/phosph_ase_sf"/>
</dbReference>
<dbReference type="AlphaFoldDB" id="A0ABD3HKB7"/>
<evidence type="ECO:0000313" key="3">
    <source>
        <dbReference type="Proteomes" id="UP001633002"/>
    </source>
</evidence>
<dbReference type="PANTHER" id="PTHR31635">
    <property type="entry name" value="REVERSE TRANSCRIPTASE DOMAIN-CONTAINING PROTEIN-RELATED"/>
    <property type="match status" value="1"/>
</dbReference>
<dbReference type="SUPFAM" id="SSF56672">
    <property type="entry name" value="DNA/RNA polymerases"/>
    <property type="match status" value="1"/>
</dbReference>
<dbReference type="Proteomes" id="UP001633002">
    <property type="component" value="Unassembled WGS sequence"/>
</dbReference>
<dbReference type="EMBL" id="JBJQOH010000003">
    <property type="protein sequence ID" value="KAL3691828.1"/>
    <property type="molecule type" value="Genomic_DNA"/>
</dbReference>
<feature type="domain" description="Reverse transcriptase" evidence="1">
    <location>
        <begin position="430"/>
        <end position="702"/>
    </location>
</feature>
<accession>A0ABD3HKB7</accession>
<keyword evidence="3" id="KW-1185">Reference proteome</keyword>
<reference evidence="2 3" key="1">
    <citation type="submission" date="2024-09" db="EMBL/GenBank/DDBJ databases">
        <title>Chromosome-scale assembly of Riccia sorocarpa.</title>
        <authorList>
            <person name="Paukszto L."/>
        </authorList>
    </citation>
    <scope>NUCLEOTIDE SEQUENCE [LARGE SCALE GENOMIC DNA]</scope>
    <source>
        <strain evidence="2">LP-2024</strain>
        <tissue evidence="2">Aerial parts of the thallus</tissue>
    </source>
</reference>
<dbReference type="InterPro" id="IPR043502">
    <property type="entry name" value="DNA/RNA_pol_sf"/>
</dbReference>
<evidence type="ECO:0000313" key="2">
    <source>
        <dbReference type="EMBL" id="KAL3691828.1"/>
    </source>
</evidence>
<dbReference type="PANTHER" id="PTHR31635:SF196">
    <property type="entry name" value="REVERSE TRANSCRIPTASE DOMAIN-CONTAINING PROTEIN-RELATED"/>
    <property type="match status" value="1"/>
</dbReference>
<dbReference type="PROSITE" id="PS50878">
    <property type="entry name" value="RT_POL"/>
    <property type="match status" value="1"/>
</dbReference>
<name>A0ABD3HKB7_9MARC</name>